<comment type="similarity">
    <text evidence="2">Belongs to the MmpS family.</text>
</comment>
<sequence length="159" mass="16923">MTNPPNAQQNPYPPGPPPGYYQPPKKRKKWPWVLGGILVLFVVLLGSCMALVGGVAHEVDKESKREVTVTYQVEGTSASSSITYSGRDFNIAQETDATLPWSKQVTIDGLGKTVSLSATTDEQGGDITCRVLVGDKVISEQKSSGPFASAHCTGDAGQK</sequence>
<feature type="transmembrane region" description="Helical" evidence="8">
    <location>
        <begin position="32"/>
        <end position="56"/>
    </location>
</feature>
<dbReference type="RefSeq" id="WP_094028014.1">
    <property type="nucleotide sequence ID" value="NZ_NGAF01000027.1"/>
</dbReference>
<keyword evidence="6 8" id="KW-0472">Membrane</keyword>
<gene>
    <name evidence="9" type="primary">mmpS2</name>
    <name evidence="9" type="ORF">B7C42_07167</name>
</gene>
<evidence type="ECO:0000313" key="9">
    <source>
        <dbReference type="EMBL" id="OXR40743.1"/>
    </source>
</evidence>
<dbReference type="EMBL" id="NGAF01000027">
    <property type="protein sequence ID" value="OXR40743.1"/>
    <property type="molecule type" value="Genomic_DNA"/>
</dbReference>
<name>A0A231GVT8_9NOCA</name>
<feature type="compositionally biased region" description="Low complexity" evidence="7">
    <location>
        <begin position="1"/>
        <end position="10"/>
    </location>
</feature>
<keyword evidence="10" id="KW-1185">Reference proteome</keyword>
<evidence type="ECO:0000256" key="4">
    <source>
        <dbReference type="ARBA" id="ARBA00022692"/>
    </source>
</evidence>
<evidence type="ECO:0000256" key="5">
    <source>
        <dbReference type="ARBA" id="ARBA00022989"/>
    </source>
</evidence>
<dbReference type="GO" id="GO:0005886">
    <property type="term" value="C:plasma membrane"/>
    <property type="evidence" value="ECO:0007669"/>
    <property type="project" value="UniProtKB-SubCell"/>
</dbReference>
<evidence type="ECO:0000256" key="8">
    <source>
        <dbReference type="SAM" id="Phobius"/>
    </source>
</evidence>
<organism evidence="9 10">
    <name type="scientific">Nocardia cerradoensis</name>
    <dbReference type="NCBI Taxonomy" id="85688"/>
    <lineage>
        <taxon>Bacteria</taxon>
        <taxon>Bacillati</taxon>
        <taxon>Actinomycetota</taxon>
        <taxon>Actinomycetes</taxon>
        <taxon>Mycobacteriales</taxon>
        <taxon>Nocardiaceae</taxon>
        <taxon>Nocardia</taxon>
    </lineage>
</organism>
<dbReference type="Pfam" id="PF05423">
    <property type="entry name" value="Mycobact_memb"/>
    <property type="match status" value="1"/>
</dbReference>
<evidence type="ECO:0000256" key="6">
    <source>
        <dbReference type="ARBA" id="ARBA00023136"/>
    </source>
</evidence>
<evidence type="ECO:0000256" key="7">
    <source>
        <dbReference type="SAM" id="MobiDB-lite"/>
    </source>
</evidence>
<evidence type="ECO:0000313" key="10">
    <source>
        <dbReference type="Proteomes" id="UP000215506"/>
    </source>
</evidence>
<dbReference type="InterPro" id="IPR008693">
    <property type="entry name" value="MmpS"/>
</dbReference>
<keyword evidence="3" id="KW-1003">Cell membrane</keyword>
<dbReference type="AlphaFoldDB" id="A0A231GVT8"/>
<dbReference type="Proteomes" id="UP000215506">
    <property type="component" value="Unassembled WGS sequence"/>
</dbReference>
<comment type="caution">
    <text evidence="9">The sequence shown here is derived from an EMBL/GenBank/DDBJ whole genome shotgun (WGS) entry which is preliminary data.</text>
</comment>
<dbReference type="Gene3D" id="2.60.40.2880">
    <property type="entry name" value="MmpS1-5, C-terminal soluble domain"/>
    <property type="match status" value="1"/>
</dbReference>
<dbReference type="InterPro" id="IPR038468">
    <property type="entry name" value="MmpS_C"/>
</dbReference>
<accession>A0A231GVT8</accession>
<evidence type="ECO:0000256" key="2">
    <source>
        <dbReference type="ARBA" id="ARBA00007531"/>
    </source>
</evidence>
<protein>
    <submittedName>
        <fullName evidence="9">Putative transport accessory protein MmpS2</fullName>
    </submittedName>
</protein>
<reference evidence="9 10" key="1">
    <citation type="submission" date="2017-07" db="EMBL/GenBank/DDBJ databases">
        <title>First draft Genome Sequence of Nocardia cerradoensis isolated from human infection.</title>
        <authorList>
            <person name="Carrasco G."/>
        </authorList>
    </citation>
    <scope>NUCLEOTIDE SEQUENCE [LARGE SCALE GENOMIC DNA]</scope>
    <source>
        <strain evidence="9 10">CNM20130759</strain>
    </source>
</reference>
<evidence type="ECO:0000256" key="3">
    <source>
        <dbReference type="ARBA" id="ARBA00022475"/>
    </source>
</evidence>
<comment type="subcellular location">
    <subcellularLocation>
        <location evidence="1">Cell membrane</location>
    </subcellularLocation>
</comment>
<proteinExistence type="inferred from homology"/>
<keyword evidence="5 8" id="KW-1133">Transmembrane helix</keyword>
<feature type="region of interest" description="Disordered" evidence="7">
    <location>
        <begin position="1"/>
        <end position="23"/>
    </location>
</feature>
<keyword evidence="4 8" id="KW-0812">Transmembrane</keyword>
<evidence type="ECO:0000256" key="1">
    <source>
        <dbReference type="ARBA" id="ARBA00004236"/>
    </source>
</evidence>
<feature type="compositionally biased region" description="Pro residues" evidence="7">
    <location>
        <begin position="11"/>
        <end position="21"/>
    </location>
</feature>